<evidence type="ECO:0000313" key="2">
    <source>
        <dbReference type="Proteomes" id="UP000583454"/>
    </source>
</evidence>
<sequence>MAGDDELFEIELQGVEREVDIDMENGGATREAFGVSFHCGRPGCWMLVHVRFDVKDVPTLEVVPRGMAGMHRAFAALARQSEAWAAKG</sequence>
<dbReference type="RefSeq" id="WP_183572178.1">
    <property type="nucleotide sequence ID" value="NZ_JACHOP010000021.1"/>
</dbReference>
<accession>A0A840ZRE9</accession>
<comment type="caution">
    <text evidence="1">The sequence shown here is derived from an EMBL/GenBank/DDBJ whole genome shotgun (WGS) entry which is preliminary data.</text>
</comment>
<protein>
    <submittedName>
        <fullName evidence="1">Hydrogenase maturation factor</fullName>
    </submittedName>
</protein>
<evidence type="ECO:0000313" key="1">
    <source>
        <dbReference type="EMBL" id="MBB5759283.1"/>
    </source>
</evidence>
<keyword evidence="2" id="KW-1185">Reference proteome</keyword>
<organism evidence="1 2">
    <name type="scientific">Methylorubrum rhodinum</name>
    <dbReference type="NCBI Taxonomy" id="29428"/>
    <lineage>
        <taxon>Bacteria</taxon>
        <taxon>Pseudomonadati</taxon>
        <taxon>Pseudomonadota</taxon>
        <taxon>Alphaproteobacteria</taxon>
        <taxon>Hyphomicrobiales</taxon>
        <taxon>Methylobacteriaceae</taxon>
        <taxon>Methylorubrum</taxon>
    </lineage>
</organism>
<name>A0A840ZRE9_9HYPH</name>
<dbReference type="Proteomes" id="UP000583454">
    <property type="component" value="Unassembled WGS sequence"/>
</dbReference>
<reference evidence="1 2" key="1">
    <citation type="submission" date="2020-08" db="EMBL/GenBank/DDBJ databases">
        <title>Genomic Encyclopedia of Type Strains, Phase IV (KMG-IV): sequencing the most valuable type-strain genomes for metagenomic binning, comparative biology and taxonomic classification.</title>
        <authorList>
            <person name="Goeker M."/>
        </authorList>
    </citation>
    <scope>NUCLEOTIDE SEQUENCE [LARGE SCALE GENOMIC DNA]</scope>
    <source>
        <strain evidence="1 2">DSM 2163</strain>
    </source>
</reference>
<dbReference type="EMBL" id="JACHOP010000021">
    <property type="protein sequence ID" value="MBB5759283.1"/>
    <property type="molecule type" value="Genomic_DNA"/>
</dbReference>
<proteinExistence type="predicted"/>
<gene>
    <name evidence="1" type="ORF">HNR00_004015</name>
</gene>
<dbReference type="AlphaFoldDB" id="A0A840ZRE9"/>